<evidence type="ECO:0000256" key="3">
    <source>
        <dbReference type="ARBA" id="ARBA00022970"/>
    </source>
</evidence>
<keyword evidence="3" id="KW-0029">Amino-acid transport</keyword>
<evidence type="ECO:0000313" key="6">
    <source>
        <dbReference type="EMBL" id="TLX40679.1"/>
    </source>
</evidence>
<dbReference type="CDD" id="cd06332">
    <property type="entry name" value="PBP1_aromatic_compounds-like"/>
    <property type="match status" value="1"/>
</dbReference>
<dbReference type="Proteomes" id="UP000305131">
    <property type="component" value="Unassembled WGS sequence"/>
</dbReference>
<evidence type="ECO:0000259" key="5">
    <source>
        <dbReference type="Pfam" id="PF13458"/>
    </source>
</evidence>
<dbReference type="PANTHER" id="PTHR30483:SF6">
    <property type="entry name" value="PERIPLASMIC BINDING PROTEIN OF ABC TRANSPORTER FOR NATURAL AMINO ACIDS"/>
    <property type="match status" value="1"/>
</dbReference>
<dbReference type="InterPro" id="IPR051010">
    <property type="entry name" value="BCAA_transport"/>
</dbReference>
<proteinExistence type="inferred from homology"/>
<dbReference type="OrthoDB" id="9762849at2"/>
<reference evidence="6 7" key="1">
    <citation type="submission" date="2019-05" db="EMBL/GenBank/DDBJ databases">
        <authorList>
            <person name="Zhou X."/>
        </authorList>
    </citation>
    <scope>NUCLEOTIDE SEQUENCE [LARGE SCALE GENOMIC DNA]</scope>
    <source>
        <strain evidence="6 7">DSM 432</strain>
    </source>
</reference>
<dbReference type="InterPro" id="IPR028082">
    <property type="entry name" value="Peripla_BP_I"/>
</dbReference>
<protein>
    <submittedName>
        <fullName evidence="6">ABC transporter substrate-binding protein</fullName>
    </submittedName>
</protein>
<feature type="domain" description="Leucine-binding protein" evidence="5">
    <location>
        <begin position="42"/>
        <end position="379"/>
    </location>
</feature>
<organism evidence="6 7">
    <name type="scientific">Xanthobacter autotrophicus</name>
    <dbReference type="NCBI Taxonomy" id="280"/>
    <lineage>
        <taxon>Bacteria</taxon>
        <taxon>Pseudomonadati</taxon>
        <taxon>Pseudomonadota</taxon>
        <taxon>Alphaproteobacteria</taxon>
        <taxon>Hyphomicrobiales</taxon>
        <taxon>Xanthobacteraceae</taxon>
        <taxon>Xanthobacter</taxon>
    </lineage>
</organism>
<evidence type="ECO:0000256" key="4">
    <source>
        <dbReference type="SAM" id="SignalP"/>
    </source>
</evidence>
<dbReference type="RefSeq" id="WP_138401592.1">
    <property type="nucleotide sequence ID" value="NZ_JBAFVI010000014.1"/>
</dbReference>
<dbReference type="Pfam" id="PF13458">
    <property type="entry name" value="Peripla_BP_6"/>
    <property type="match status" value="1"/>
</dbReference>
<evidence type="ECO:0000313" key="7">
    <source>
        <dbReference type="Proteomes" id="UP000305131"/>
    </source>
</evidence>
<gene>
    <name evidence="6" type="ORF">FBQ73_21775</name>
</gene>
<name>A0A6C1K8S1_XANAU</name>
<dbReference type="SUPFAM" id="SSF53822">
    <property type="entry name" value="Periplasmic binding protein-like I"/>
    <property type="match status" value="1"/>
</dbReference>
<dbReference type="InterPro" id="IPR028081">
    <property type="entry name" value="Leu-bd"/>
</dbReference>
<dbReference type="Gene3D" id="3.40.50.2300">
    <property type="match status" value="2"/>
</dbReference>
<dbReference type="EMBL" id="VAUP01000042">
    <property type="protein sequence ID" value="TLX40679.1"/>
    <property type="molecule type" value="Genomic_DNA"/>
</dbReference>
<feature type="signal peptide" evidence="4">
    <location>
        <begin position="1"/>
        <end position="38"/>
    </location>
</feature>
<accession>A0A6C1K8S1</accession>
<dbReference type="PANTHER" id="PTHR30483">
    <property type="entry name" value="LEUCINE-SPECIFIC-BINDING PROTEIN"/>
    <property type="match status" value="1"/>
</dbReference>
<keyword evidence="2 4" id="KW-0732">Signal</keyword>
<comment type="similarity">
    <text evidence="1">Belongs to the leucine-binding protein family.</text>
</comment>
<sequence length="425" mass="45615">MPTNTSAVTFRRTRSKASCKAWLLATALAAVCAAPALAQQAPIKVGFMTVRSGALAAGGKQMEQGLEYCLAERGGKMGGRPVELITVDTAGQPATTKTRAQELVERVRVDAIIGPLAAFEALAIDDYIRQVGVPVISPSAAAEDLTQRKQNPWFVRAVGTSAQANHALGEYAAKDLKLKRVVTIGDDFAFGHEATAGFQRAFEDNGGKVVKKLWPPLNVADYGSYISQIPSDVDAVYAAFAGGNGLRFLQQYAEYGAPAKVIAQMTTVDEGILKSMGKEAVGVISSGWYTATQDVPGNKEFAAGIRAKYGADPGYYTAGAYEACAFLDAAVKAVDGKVEDKQALMKALREVKLDKGPFGEVALDPYGNPIMTVTIRRTEEKDGRLQNVVLKTYPKVSQFWTYDPKAFLADPVYSRDYPPARHLGN</sequence>
<keyword evidence="3" id="KW-0813">Transport</keyword>
<evidence type="ECO:0000256" key="2">
    <source>
        <dbReference type="ARBA" id="ARBA00022729"/>
    </source>
</evidence>
<feature type="chain" id="PRO_5025484708" evidence="4">
    <location>
        <begin position="39"/>
        <end position="425"/>
    </location>
</feature>
<evidence type="ECO:0000256" key="1">
    <source>
        <dbReference type="ARBA" id="ARBA00010062"/>
    </source>
</evidence>
<comment type="caution">
    <text evidence="6">The sequence shown here is derived from an EMBL/GenBank/DDBJ whole genome shotgun (WGS) entry which is preliminary data.</text>
</comment>
<dbReference type="GeneID" id="95776087"/>
<dbReference type="GO" id="GO:0006865">
    <property type="term" value="P:amino acid transport"/>
    <property type="evidence" value="ECO:0007669"/>
    <property type="project" value="UniProtKB-KW"/>
</dbReference>
<dbReference type="AlphaFoldDB" id="A0A6C1K8S1"/>